<dbReference type="InterPro" id="IPR023213">
    <property type="entry name" value="CAT-like_dom_sf"/>
</dbReference>
<evidence type="ECO:0000256" key="1">
    <source>
        <dbReference type="ARBA" id="ARBA00009861"/>
    </source>
</evidence>
<protein>
    <submittedName>
        <fullName evidence="4">Vinorine synthase-like</fullName>
    </submittedName>
</protein>
<keyword evidence="2" id="KW-0808">Transferase</keyword>
<proteinExistence type="inferred from homology"/>
<evidence type="ECO:0000256" key="2">
    <source>
        <dbReference type="ARBA" id="ARBA00022679"/>
    </source>
</evidence>
<dbReference type="Pfam" id="PF02458">
    <property type="entry name" value="Transferase"/>
    <property type="match status" value="1"/>
</dbReference>
<dbReference type="PANTHER" id="PTHR31623:SF110">
    <property type="entry name" value="VINORINE SYNTHASE-LIKE"/>
    <property type="match status" value="1"/>
</dbReference>
<comment type="similarity">
    <text evidence="1">Belongs to the plant acyltransferase family.</text>
</comment>
<name>A0A5D3D2H3_CUCMM</name>
<reference evidence="4 5" key="1">
    <citation type="submission" date="2019-08" db="EMBL/GenBank/DDBJ databases">
        <title>Draft genome sequences of two oriental melons (Cucumis melo L. var makuwa).</title>
        <authorList>
            <person name="Kwon S.-Y."/>
        </authorList>
    </citation>
    <scope>NUCLEOTIDE SEQUENCE [LARGE SCALE GENOMIC DNA]</scope>
    <source>
        <strain evidence="5">cv. Chang Bougi</strain>
        <tissue evidence="4">Leaf</tissue>
    </source>
</reference>
<organism evidence="4 5">
    <name type="scientific">Cucumis melo var. makuwa</name>
    <name type="common">Oriental melon</name>
    <dbReference type="NCBI Taxonomy" id="1194695"/>
    <lineage>
        <taxon>Eukaryota</taxon>
        <taxon>Viridiplantae</taxon>
        <taxon>Streptophyta</taxon>
        <taxon>Embryophyta</taxon>
        <taxon>Tracheophyta</taxon>
        <taxon>Spermatophyta</taxon>
        <taxon>Magnoliopsida</taxon>
        <taxon>eudicotyledons</taxon>
        <taxon>Gunneridae</taxon>
        <taxon>Pentapetalae</taxon>
        <taxon>rosids</taxon>
        <taxon>fabids</taxon>
        <taxon>Cucurbitales</taxon>
        <taxon>Cucurbitaceae</taxon>
        <taxon>Benincaseae</taxon>
        <taxon>Cucumis</taxon>
    </lineage>
</organism>
<gene>
    <name evidence="4" type="ORF">E5676_scaffold130G001070</name>
</gene>
<dbReference type="AlphaFoldDB" id="A0A5D3D2H3"/>
<dbReference type="Proteomes" id="UP000321947">
    <property type="component" value="Unassembled WGS sequence"/>
</dbReference>
<evidence type="ECO:0000313" key="4">
    <source>
        <dbReference type="EMBL" id="TYK16966.1"/>
    </source>
</evidence>
<dbReference type="PANTHER" id="PTHR31623">
    <property type="entry name" value="F21J9.9"/>
    <property type="match status" value="1"/>
</dbReference>
<accession>A0A5D3D2H3</accession>
<dbReference type="Gene3D" id="3.30.559.10">
    <property type="entry name" value="Chloramphenicol acetyltransferase-like domain"/>
    <property type="match status" value="2"/>
</dbReference>
<evidence type="ECO:0000313" key="5">
    <source>
        <dbReference type="Proteomes" id="UP000321947"/>
    </source>
</evidence>
<dbReference type="GO" id="GO:0016746">
    <property type="term" value="F:acyltransferase activity"/>
    <property type="evidence" value="ECO:0007669"/>
    <property type="project" value="UniProtKB-KW"/>
</dbReference>
<keyword evidence="3" id="KW-0012">Acyltransferase</keyword>
<sequence length="477" mass="54252">MEAVVQIVSREIIKPAPNCRTKFKEYDQKTFKLSFMDMLSPECYIPITFFYPNTHYFNNKEETSRRLKFSLSKTLAQFPILATRIKENLIHYSFDDDDDDDIIGALFVEANVKMSMDEFLKSPNLSLLKTFLPFPFIPNQVEKAMQIGVQVNFFTCGGIGIGLSLLHTLIDGTTMSSFIKCWAKFCEEENDDDHEGKYSCGGDYSLTCSLFPYREVSNGFRLISSETPFVVEKGKGSTTRRFVFDEMAILKLKDKAKSTSVCNPTTVEVATCFIWKYAMKAASRCKSFEKKLEGPCFANSDCLQSVLVHTVNMRKRIMHPPLSENNIGNLFWRSCAYFKSFSNKDIDLADLQITVRQSISEVNNNNFFQQAIASQCTTLLSSLRRLHRLYAMCSESYLFTSWRNMGFNGVDFGWGKPLWVAGGGNVFDSITRNLVILMDTMVGNGVEAWVVLDDETMKLLENDCEFLEFASPNPSIC</sequence>
<comment type="caution">
    <text evidence="4">The sequence shown here is derived from an EMBL/GenBank/DDBJ whole genome shotgun (WGS) entry which is preliminary data.</text>
</comment>
<evidence type="ECO:0000256" key="3">
    <source>
        <dbReference type="ARBA" id="ARBA00023315"/>
    </source>
</evidence>
<dbReference type="EMBL" id="SSTD01008197">
    <property type="protein sequence ID" value="TYK16966.1"/>
    <property type="molecule type" value="Genomic_DNA"/>
</dbReference>